<evidence type="ECO:0000313" key="4">
    <source>
        <dbReference type="Proteomes" id="UP000002051"/>
    </source>
</evidence>
<sequence length="79" mass="8840">MDHMLAHVFCGIIHLHGHHNKIFKFNAKSGNKPLSYCPKLPTTKHAKGLYQLSYLQSKNSFASPKSFSPSAKLGLSRMD</sequence>
<reference evidence="2" key="4">
    <citation type="journal article" date="2018" name="Nat. Plants">
        <title>Whole-genome landscape of Medicago truncatula symbiotic genes.</title>
        <authorList>
            <person name="Pecrix Y."/>
            <person name="Gamas P."/>
            <person name="Carrere S."/>
        </authorList>
    </citation>
    <scope>NUCLEOTIDE SEQUENCE</scope>
    <source>
        <tissue evidence="2">Leaves</tissue>
    </source>
</reference>
<evidence type="ECO:0000313" key="1">
    <source>
        <dbReference type="EMBL" id="KEH18931.1"/>
    </source>
</evidence>
<dbReference type="EnsemblPlants" id="KEH18931">
    <property type="protein sequence ID" value="KEH18931"/>
    <property type="gene ID" value="MTR_8g032325"/>
</dbReference>
<evidence type="ECO:0000313" key="2">
    <source>
        <dbReference type="EMBL" id="RHN40017.1"/>
    </source>
</evidence>
<name>A0A072TP28_MEDTR</name>
<dbReference type="Proteomes" id="UP000265566">
    <property type="component" value="Chromosome 8"/>
</dbReference>
<protein>
    <submittedName>
        <fullName evidence="1 3">Uncharacterized protein</fullName>
    </submittedName>
</protein>
<dbReference type="Proteomes" id="UP000002051">
    <property type="component" value="Chromosome 8"/>
</dbReference>
<dbReference type="EMBL" id="PSQE01000008">
    <property type="protein sequence ID" value="RHN40017.1"/>
    <property type="molecule type" value="Genomic_DNA"/>
</dbReference>
<organism evidence="1 4">
    <name type="scientific">Medicago truncatula</name>
    <name type="common">Barrel medic</name>
    <name type="synonym">Medicago tribuloides</name>
    <dbReference type="NCBI Taxonomy" id="3880"/>
    <lineage>
        <taxon>Eukaryota</taxon>
        <taxon>Viridiplantae</taxon>
        <taxon>Streptophyta</taxon>
        <taxon>Embryophyta</taxon>
        <taxon>Tracheophyta</taxon>
        <taxon>Spermatophyta</taxon>
        <taxon>Magnoliopsida</taxon>
        <taxon>eudicotyledons</taxon>
        <taxon>Gunneridae</taxon>
        <taxon>Pentapetalae</taxon>
        <taxon>rosids</taxon>
        <taxon>fabids</taxon>
        <taxon>Fabales</taxon>
        <taxon>Fabaceae</taxon>
        <taxon>Papilionoideae</taxon>
        <taxon>50 kb inversion clade</taxon>
        <taxon>NPAAA clade</taxon>
        <taxon>Hologalegina</taxon>
        <taxon>IRL clade</taxon>
        <taxon>Trifolieae</taxon>
        <taxon>Medicago</taxon>
    </lineage>
</organism>
<reference evidence="1 4" key="2">
    <citation type="journal article" date="2014" name="BMC Genomics">
        <title>An improved genome release (version Mt4.0) for the model legume Medicago truncatula.</title>
        <authorList>
            <person name="Tang H."/>
            <person name="Krishnakumar V."/>
            <person name="Bidwell S."/>
            <person name="Rosen B."/>
            <person name="Chan A."/>
            <person name="Zhou S."/>
            <person name="Gentzbittel L."/>
            <person name="Childs K.L."/>
            <person name="Yandell M."/>
            <person name="Gundlach H."/>
            <person name="Mayer K.F."/>
            <person name="Schwartz D.C."/>
            <person name="Town C.D."/>
        </authorList>
    </citation>
    <scope>GENOME REANNOTATION</scope>
    <source>
        <strain evidence="1">A17</strain>
        <strain evidence="3 4">cv. Jemalong A17</strain>
    </source>
</reference>
<dbReference type="HOGENOM" id="CLU_2609708_0_0_1"/>
<accession>A0A072TP28</accession>
<reference evidence="1 4" key="1">
    <citation type="journal article" date="2011" name="Nature">
        <title>The Medicago genome provides insight into the evolution of rhizobial symbioses.</title>
        <authorList>
            <person name="Young N.D."/>
            <person name="Debelle F."/>
            <person name="Oldroyd G.E."/>
            <person name="Geurts R."/>
            <person name="Cannon S.B."/>
            <person name="Udvardi M.K."/>
            <person name="Benedito V.A."/>
            <person name="Mayer K.F."/>
            <person name="Gouzy J."/>
            <person name="Schoof H."/>
            <person name="Van de Peer Y."/>
            <person name="Proost S."/>
            <person name="Cook D.R."/>
            <person name="Meyers B.C."/>
            <person name="Spannagl M."/>
            <person name="Cheung F."/>
            <person name="De Mita S."/>
            <person name="Krishnakumar V."/>
            <person name="Gundlach H."/>
            <person name="Zhou S."/>
            <person name="Mudge J."/>
            <person name="Bharti A.K."/>
            <person name="Murray J.D."/>
            <person name="Naoumkina M.A."/>
            <person name="Rosen B."/>
            <person name="Silverstein K.A."/>
            <person name="Tang H."/>
            <person name="Rombauts S."/>
            <person name="Zhao P.X."/>
            <person name="Zhou P."/>
            <person name="Barbe V."/>
            <person name="Bardou P."/>
            <person name="Bechner M."/>
            <person name="Bellec A."/>
            <person name="Berger A."/>
            <person name="Berges H."/>
            <person name="Bidwell S."/>
            <person name="Bisseling T."/>
            <person name="Choisne N."/>
            <person name="Couloux A."/>
            <person name="Denny R."/>
            <person name="Deshpande S."/>
            <person name="Dai X."/>
            <person name="Doyle J.J."/>
            <person name="Dudez A.M."/>
            <person name="Farmer A.D."/>
            <person name="Fouteau S."/>
            <person name="Franken C."/>
            <person name="Gibelin C."/>
            <person name="Gish J."/>
            <person name="Goldstein S."/>
            <person name="Gonzalez A.J."/>
            <person name="Green P.J."/>
            <person name="Hallab A."/>
            <person name="Hartog M."/>
            <person name="Hua A."/>
            <person name="Humphray S.J."/>
            <person name="Jeong D.H."/>
            <person name="Jing Y."/>
            <person name="Jocker A."/>
            <person name="Kenton S.M."/>
            <person name="Kim D.J."/>
            <person name="Klee K."/>
            <person name="Lai H."/>
            <person name="Lang C."/>
            <person name="Lin S."/>
            <person name="Macmil S.L."/>
            <person name="Magdelenat G."/>
            <person name="Matthews L."/>
            <person name="McCorrison J."/>
            <person name="Monaghan E.L."/>
            <person name="Mun J.H."/>
            <person name="Najar F.Z."/>
            <person name="Nicholson C."/>
            <person name="Noirot C."/>
            <person name="O'Bleness M."/>
            <person name="Paule C.R."/>
            <person name="Poulain J."/>
            <person name="Prion F."/>
            <person name="Qin B."/>
            <person name="Qu C."/>
            <person name="Retzel E.F."/>
            <person name="Riddle C."/>
            <person name="Sallet E."/>
            <person name="Samain S."/>
            <person name="Samson N."/>
            <person name="Sanders I."/>
            <person name="Saurat O."/>
            <person name="Scarpelli C."/>
            <person name="Schiex T."/>
            <person name="Segurens B."/>
            <person name="Severin A.J."/>
            <person name="Sherrier D.J."/>
            <person name="Shi R."/>
            <person name="Sims S."/>
            <person name="Singer S.R."/>
            <person name="Sinharoy S."/>
            <person name="Sterck L."/>
            <person name="Viollet A."/>
            <person name="Wang B.B."/>
            <person name="Wang K."/>
            <person name="Wang M."/>
            <person name="Wang X."/>
            <person name="Warfsmann J."/>
            <person name="Weissenbach J."/>
            <person name="White D.D."/>
            <person name="White J.D."/>
            <person name="Wiley G.B."/>
            <person name="Wincker P."/>
            <person name="Xing Y."/>
            <person name="Yang L."/>
            <person name="Yao Z."/>
            <person name="Ying F."/>
            <person name="Zhai J."/>
            <person name="Zhou L."/>
            <person name="Zuber A."/>
            <person name="Denarie J."/>
            <person name="Dixon R.A."/>
            <person name="May G.D."/>
            <person name="Schwartz D.C."/>
            <person name="Rogers J."/>
            <person name="Quetier F."/>
            <person name="Town C.D."/>
            <person name="Roe B.A."/>
        </authorList>
    </citation>
    <scope>NUCLEOTIDE SEQUENCE [LARGE SCALE GENOMIC DNA]</scope>
    <source>
        <strain evidence="1">A17</strain>
        <strain evidence="3 4">cv. Jemalong A17</strain>
    </source>
</reference>
<dbReference type="Gramene" id="rna46107">
    <property type="protein sequence ID" value="RHN40017.1"/>
    <property type="gene ID" value="gene46107"/>
</dbReference>
<gene>
    <name evidence="1" type="ordered locus">MTR_8g032325</name>
    <name evidence="2" type="ORF">MtrunA17_Chr8g0350171</name>
</gene>
<dbReference type="EMBL" id="CM001224">
    <property type="protein sequence ID" value="KEH18931.1"/>
    <property type="molecule type" value="Genomic_DNA"/>
</dbReference>
<keyword evidence="4" id="KW-1185">Reference proteome</keyword>
<evidence type="ECO:0000313" key="3">
    <source>
        <dbReference type="EnsemblPlants" id="KEH18931"/>
    </source>
</evidence>
<reference evidence="3" key="3">
    <citation type="submission" date="2015-04" db="UniProtKB">
        <authorList>
            <consortium name="EnsemblPlants"/>
        </authorList>
    </citation>
    <scope>IDENTIFICATION</scope>
    <source>
        <strain evidence="3">cv. Jemalong A17</strain>
    </source>
</reference>
<proteinExistence type="predicted"/>
<dbReference type="AlphaFoldDB" id="A0A072TP28"/>